<dbReference type="OrthoDB" id="9808041at2"/>
<evidence type="ECO:0000256" key="11">
    <source>
        <dbReference type="ARBA" id="ARBA00029766"/>
    </source>
</evidence>
<evidence type="ECO:0000256" key="10">
    <source>
        <dbReference type="ARBA" id="ARBA00029409"/>
    </source>
</evidence>
<dbReference type="PANTHER" id="PTHR43071:SF1">
    <property type="entry name" value="2-AMINO-4-HYDROXY-6-HYDROXYMETHYLDIHYDROPTERIDINE PYROPHOSPHOKINASE"/>
    <property type="match status" value="1"/>
</dbReference>
<keyword evidence="5" id="KW-0808">Transferase</keyword>
<evidence type="ECO:0000313" key="14">
    <source>
        <dbReference type="EMBL" id="POR05217.1"/>
    </source>
</evidence>
<evidence type="ECO:0000256" key="12">
    <source>
        <dbReference type="ARBA" id="ARBA00033413"/>
    </source>
</evidence>
<dbReference type="GO" id="GO:0003848">
    <property type="term" value="F:2-amino-4-hydroxy-6-hydroxymethyldihydropteridine diphosphokinase activity"/>
    <property type="evidence" value="ECO:0007669"/>
    <property type="project" value="UniProtKB-EC"/>
</dbReference>
<evidence type="ECO:0000256" key="9">
    <source>
        <dbReference type="ARBA" id="ARBA00022909"/>
    </source>
</evidence>
<dbReference type="RefSeq" id="WP_103679221.1">
    <property type="nucleotide sequence ID" value="NZ_LPWH01000004.1"/>
</dbReference>
<dbReference type="PANTHER" id="PTHR43071">
    <property type="entry name" value="2-AMINO-4-HYDROXY-6-HYDROXYMETHYLDIHYDROPTERIDINE PYROPHOSPHOKINASE"/>
    <property type="match status" value="1"/>
</dbReference>
<dbReference type="Pfam" id="PF01288">
    <property type="entry name" value="HPPK"/>
    <property type="match status" value="1"/>
</dbReference>
<evidence type="ECO:0000256" key="6">
    <source>
        <dbReference type="ARBA" id="ARBA00022741"/>
    </source>
</evidence>
<evidence type="ECO:0000256" key="8">
    <source>
        <dbReference type="ARBA" id="ARBA00022840"/>
    </source>
</evidence>
<dbReference type="UniPathway" id="UPA00077">
    <property type="reaction ID" value="UER00155"/>
</dbReference>
<dbReference type="AlphaFoldDB" id="A0A2S4K0C8"/>
<keyword evidence="6" id="KW-0547">Nucleotide-binding</keyword>
<sequence length="165" mass="18397">MNCSDTAGIGWPLFIGLGANTPGPLGGPRETLAWAVSELNHLLEGVSFSSVFFTAPLHYSEQPHYFNQVLRGFSRMGPRNLLRELHRLEKEAGRCRAGVPRFGPRPLDLDILLFGDYTIASVDLQVPHPRMHQRRFVLEPLQELAPAARDPRNGALWRSYLAGAL</sequence>
<accession>A0A2S4K0C8</accession>
<evidence type="ECO:0000256" key="3">
    <source>
        <dbReference type="ARBA" id="ARBA00013253"/>
    </source>
</evidence>
<keyword evidence="9" id="KW-0289">Folate biosynthesis</keyword>
<dbReference type="EC" id="2.7.6.3" evidence="3"/>
<dbReference type="GO" id="GO:0046654">
    <property type="term" value="P:tetrahydrofolate biosynthetic process"/>
    <property type="evidence" value="ECO:0007669"/>
    <property type="project" value="UniProtKB-UniPathway"/>
</dbReference>
<proteinExistence type="inferred from homology"/>
<dbReference type="EMBL" id="LPWH01000004">
    <property type="protein sequence ID" value="POR05217.1"/>
    <property type="molecule type" value="Genomic_DNA"/>
</dbReference>
<evidence type="ECO:0000256" key="7">
    <source>
        <dbReference type="ARBA" id="ARBA00022777"/>
    </source>
</evidence>
<dbReference type="GO" id="GO:0046656">
    <property type="term" value="P:folic acid biosynthetic process"/>
    <property type="evidence" value="ECO:0007669"/>
    <property type="project" value="UniProtKB-KW"/>
</dbReference>
<evidence type="ECO:0000256" key="1">
    <source>
        <dbReference type="ARBA" id="ARBA00005051"/>
    </source>
</evidence>
<dbReference type="GO" id="GO:0005524">
    <property type="term" value="F:ATP binding"/>
    <property type="evidence" value="ECO:0007669"/>
    <property type="project" value="UniProtKB-KW"/>
</dbReference>
<dbReference type="NCBIfam" id="TIGR01498">
    <property type="entry name" value="folK"/>
    <property type="match status" value="1"/>
</dbReference>
<dbReference type="PROSITE" id="PS00794">
    <property type="entry name" value="HPPK"/>
    <property type="match status" value="1"/>
</dbReference>
<dbReference type="GO" id="GO:0016301">
    <property type="term" value="F:kinase activity"/>
    <property type="evidence" value="ECO:0007669"/>
    <property type="project" value="UniProtKB-KW"/>
</dbReference>
<dbReference type="CDD" id="cd00483">
    <property type="entry name" value="HPPK"/>
    <property type="match status" value="1"/>
</dbReference>
<reference evidence="15" key="1">
    <citation type="submission" date="2015-12" db="EMBL/GenBank/DDBJ databases">
        <authorList>
            <person name="Lodha T.D."/>
            <person name="Chintalapati S."/>
            <person name="Chintalapati V.R."/>
            <person name="Sravanthi T."/>
        </authorList>
    </citation>
    <scope>NUCLEOTIDE SEQUENCE [LARGE SCALE GENOMIC DNA]</scope>
    <source>
        <strain evidence="15">JC133</strain>
    </source>
</reference>
<dbReference type="InterPro" id="IPR035907">
    <property type="entry name" value="Hppk_sf"/>
</dbReference>
<keyword evidence="7" id="KW-0418">Kinase</keyword>
<keyword evidence="15" id="KW-1185">Reference proteome</keyword>
<keyword evidence="8" id="KW-0067">ATP-binding</keyword>
<evidence type="ECO:0000256" key="2">
    <source>
        <dbReference type="ARBA" id="ARBA00005810"/>
    </source>
</evidence>
<name>A0A2S4K0C8_9SPIO</name>
<feature type="domain" description="7,8-dihydro-6-hydroxymethylpterin-pyrophosphokinase" evidence="13">
    <location>
        <begin position="101"/>
        <end position="112"/>
    </location>
</feature>
<evidence type="ECO:0000259" key="13">
    <source>
        <dbReference type="PROSITE" id="PS00794"/>
    </source>
</evidence>
<dbReference type="SUPFAM" id="SSF55083">
    <property type="entry name" value="6-hydroxymethyl-7,8-dihydropterin pyrophosphokinase, HPPK"/>
    <property type="match status" value="1"/>
</dbReference>
<comment type="function">
    <text evidence="10">Catalyzes the transfer of pyrophosphate from adenosine triphosphate (ATP) to 6-hydroxymethyl-7,8-dihydropterin, an enzymatic step in folate biosynthesis pathway.</text>
</comment>
<organism evidence="14 15">
    <name type="scientific">Alkalispirochaeta sphaeroplastigenens</name>
    <dbReference type="NCBI Taxonomy" id="1187066"/>
    <lineage>
        <taxon>Bacteria</taxon>
        <taxon>Pseudomonadati</taxon>
        <taxon>Spirochaetota</taxon>
        <taxon>Spirochaetia</taxon>
        <taxon>Spirochaetales</taxon>
        <taxon>Spirochaetaceae</taxon>
        <taxon>Alkalispirochaeta</taxon>
    </lineage>
</organism>
<comment type="pathway">
    <text evidence="1">Cofactor biosynthesis; tetrahydrofolate biosynthesis; 2-amino-4-hydroxy-6-hydroxymethyl-7,8-dihydropteridine diphosphate from 7,8-dihydroneopterin triphosphate: step 4/4.</text>
</comment>
<comment type="caution">
    <text evidence="14">The sequence shown here is derived from an EMBL/GenBank/DDBJ whole genome shotgun (WGS) entry which is preliminary data.</text>
</comment>
<comment type="similarity">
    <text evidence="2">Belongs to the HPPK family.</text>
</comment>
<dbReference type="Gene3D" id="3.30.70.560">
    <property type="entry name" value="7,8-Dihydro-6-hydroxymethylpterin-pyrophosphokinase HPPK"/>
    <property type="match status" value="1"/>
</dbReference>
<evidence type="ECO:0000313" key="15">
    <source>
        <dbReference type="Proteomes" id="UP000237350"/>
    </source>
</evidence>
<dbReference type="Proteomes" id="UP000237350">
    <property type="component" value="Unassembled WGS sequence"/>
</dbReference>
<protein>
    <recommendedName>
        <fullName evidence="4">2-amino-4-hydroxy-6-hydroxymethyldihydropteridine pyrophosphokinase</fullName>
        <ecNumber evidence="3">2.7.6.3</ecNumber>
    </recommendedName>
    <alternativeName>
        <fullName evidence="11">6-hydroxymethyl-7,8-dihydropterin pyrophosphokinase</fullName>
    </alternativeName>
    <alternativeName>
        <fullName evidence="12">7,8-dihydro-6-hydroxymethylpterin-pyrophosphokinase</fullName>
    </alternativeName>
</protein>
<evidence type="ECO:0000256" key="5">
    <source>
        <dbReference type="ARBA" id="ARBA00022679"/>
    </source>
</evidence>
<gene>
    <name evidence="14" type="ORF">AU468_01645</name>
</gene>
<dbReference type="InterPro" id="IPR000550">
    <property type="entry name" value="Hppk"/>
</dbReference>
<evidence type="ECO:0000256" key="4">
    <source>
        <dbReference type="ARBA" id="ARBA00016218"/>
    </source>
</evidence>